<dbReference type="HOGENOM" id="CLU_1626324_0_0_3"/>
<feature type="region of interest" description="Disordered" evidence="1">
    <location>
        <begin position="34"/>
        <end position="67"/>
    </location>
</feature>
<evidence type="ECO:0000256" key="1">
    <source>
        <dbReference type="SAM" id="MobiDB-lite"/>
    </source>
</evidence>
<dbReference type="PATRIC" id="fig|56107.3.peg.5433"/>
<organism evidence="2 3">
    <name type="scientific">Cylindrospermum stagnale PCC 7417</name>
    <dbReference type="NCBI Taxonomy" id="56107"/>
    <lineage>
        <taxon>Bacteria</taxon>
        <taxon>Bacillati</taxon>
        <taxon>Cyanobacteriota</taxon>
        <taxon>Cyanophyceae</taxon>
        <taxon>Nostocales</taxon>
        <taxon>Nostocaceae</taxon>
        <taxon>Cylindrospermum</taxon>
    </lineage>
</organism>
<dbReference type="KEGG" id="csg:Cylst_4945"/>
<dbReference type="PROSITE" id="PS51257">
    <property type="entry name" value="PROKAR_LIPOPROTEIN"/>
    <property type="match status" value="1"/>
</dbReference>
<dbReference type="AlphaFoldDB" id="K9X5T2"/>
<protein>
    <submittedName>
        <fullName evidence="2">Uncharacterized protein</fullName>
    </submittedName>
</protein>
<evidence type="ECO:0000313" key="3">
    <source>
        <dbReference type="Proteomes" id="UP000010475"/>
    </source>
</evidence>
<evidence type="ECO:0000313" key="2">
    <source>
        <dbReference type="EMBL" id="AFZ26997.1"/>
    </source>
</evidence>
<gene>
    <name evidence="2" type="ORF">Cylst_4945</name>
</gene>
<sequence>MNTIYRERKTVSRLLAVLLSALLMVPLLSSCGGGNRTATPPPPVDDSVGRTVSNNNPATRPEAKKGLGTGQKVALLAGAAALYYLYNQHKNSQAEGAQGKYYLSKNGRVYYRDDKGQAHWVTPPPEGIQVPESEAQKYRDFQGYNNRPTGRDLTNLTSSAAPALEKSVASV</sequence>
<keyword evidence="3" id="KW-1185">Reference proteome</keyword>
<dbReference type="OrthoDB" id="511379at2"/>
<dbReference type="EMBL" id="CP003642">
    <property type="protein sequence ID" value="AFZ26997.1"/>
    <property type="molecule type" value="Genomic_DNA"/>
</dbReference>
<accession>K9X5T2</accession>
<dbReference type="Proteomes" id="UP000010475">
    <property type="component" value="Chromosome"/>
</dbReference>
<reference evidence="2 3" key="1">
    <citation type="submission" date="2012-06" db="EMBL/GenBank/DDBJ databases">
        <title>Finished chromosome of genome of Cylindrospermum stagnale PCC 7417.</title>
        <authorList>
            <consortium name="US DOE Joint Genome Institute"/>
            <person name="Gugger M."/>
            <person name="Coursin T."/>
            <person name="Rippka R."/>
            <person name="Tandeau De Marsac N."/>
            <person name="Huntemann M."/>
            <person name="Wei C.-L."/>
            <person name="Han J."/>
            <person name="Detter J.C."/>
            <person name="Han C."/>
            <person name="Tapia R."/>
            <person name="Chen A."/>
            <person name="Kyrpides N."/>
            <person name="Mavromatis K."/>
            <person name="Markowitz V."/>
            <person name="Szeto E."/>
            <person name="Ivanova N."/>
            <person name="Pagani I."/>
            <person name="Pati A."/>
            <person name="Goodwin L."/>
            <person name="Nordberg H.P."/>
            <person name="Cantor M.N."/>
            <person name="Hua S.X."/>
            <person name="Woyke T."/>
            <person name="Kerfeld C.A."/>
        </authorList>
    </citation>
    <scope>NUCLEOTIDE SEQUENCE [LARGE SCALE GENOMIC DNA]</scope>
    <source>
        <strain evidence="2 3">PCC 7417</strain>
    </source>
</reference>
<dbReference type="eggNOG" id="ENOG5030PXG">
    <property type="taxonomic scope" value="Bacteria"/>
</dbReference>
<name>K9X5T2_9NOST</name>
<dbReference type="RefSeq" id="WP_015210234.1">
    <property type="nucleotide sequence ID" value="NC_019757.1"/>
</dbReference>
<proteinExistence type="predicted"/>